<dbReference type="Proteomes" id="UP001209878">
    <property type="component" value="Unassembled WGS sequence"/>
</dbReference>
<dbReference type="EMBL" id="JAODUO010000241">
    <property type="protein sequence ID" value="KAK2185278.1"/>
    <property type="molecule type" value="Genomic_DNA"/>
</dbReference>
<organism evidence="3 4">
    <name type="scientific">Ridgeia piscesae</name>
    <name type="common">Tubeworm</name>
    <dbReference type="NCBI Taxonomy" id="27915"/>
    <lineage>
        <taxon>Eukaryota</taxon>
        <taxon>Metazoa</taxon>
        <taxon>Spiralia</taxon>
        <taxon>Lophotrochozoa</taxon>
        <taxon>Annelida</taxon>
        <taxon>Polychaeta</taxon>
        <taxon>Sedentaria</taxon>
        <taxon>Canalipalpata</taxon>
        <taxon>Sabellida</taxon>
        <taxon>Siboglinidae</taxon>
        <taxon>Ridgeia</taxon>
    </lineage>
</organism>
<sequence length="500" mass="57569">MFLCGVAEADIKKSGLNTRFRNFSVWTKITHEQPEELFRCITANIDNVDRKTSVSAPNDDEDDDIPDDEVGCGGRVSSTSTTPAPSSVDAKWTFDITPTVIHSEEQTEVVIFFQNKLPDNCQLRVVFEDMGLPVRKRNPYTVCFIAPEHREGDVTVTLECDNGKVGELTLKYNCEMEKMNGLIQIHLQALELICQRRGLTSKELDKALSKIFMDKNDTIPAAAFEILFGMHEYAASMSIKHELPTLLHFAAKYGLKDFTCHLIDLPGALLAYSISNTNDDRPAEIARNHKHIELANYFDSYIEMNGALYELMEPYMYFTIDESCYCAYSDNQPGYYVGYERAMRVGGMQDEEYMDMRENADMPGYLPMNRPAKKVPKPTLVPKTERLRELYDIMMLLYETKIPAQEIHRPMSEWFSKHANGTSLKDKQMKLDELKAELDTWAPQEKQDPDYVTAHANKGEFVQYMLRQCMRQNAYYNTKVRVNITPNCFRFQFSYIVMRH</sequence>
<dbReference type="InterPro" id="IPR052446">
    <property type="entry name" value="B-cell_PI3K-Signaling_Adptrs"/>
</dbReference>
<dbReference type="PROSITE" id="PS51376">
    <property type="entry name" value="DBB"/>
    <property type="match status" value="1"/>
</dbReference>
<accession>A0AAD9NZC4</accession>
<dbReference type="GO" id="GO:0005068">
    <property type="term" value="F:transmembrane receptor protein tyrosine kinase adaptor activity"/>
    <property type="evidence" value="ECO:0007669"/>
    <property type="project" value="TreeGrafter"/>
</dbReference>
<dbReference type="GO" id="GO:0005104">
    <property type="term" value="F:fibroblast growth factor receptor binding"/>
    <property type="evidence" value="ECO:0007669"/>
    <property type="project" value="TreeGrafter"/>
</dbReference>
<proteinExistence type="predicted"/>
<dbReference type="InterPro" id="IPR017893">
    <property type="entry name" value="DBB_domain"/>
</dbReference>
<feature type="compositionally biased region" description="Low complexity" evidence="1">
    <location>
        <begin position="77"/>
        <end position="86"/>
    </location>
</feature>
<comment type="caution">
    <text evidence="3">The sequence shown here is derived from an EMBL/GenBank/DDBJ whole genome shotgun (WGS) entry which is preliminary data.</text>
</comment>
<dbReference type="InterPro" id="IPR013783">
    <property type="entry name" value="Ig-like_fold"/>
</dbReference>
<name>A0AAD9NZC4_RIDPI</name>
<dbReference type="SMART" id="SM01282">
    <property type="entry name" value="DBB"/>
    <property type="match status" value="1"/>
</dbReference>
<feature type="domain" description="DBB" evidence="2">
    <location>
        <begin position="96"/>
        <end position="227"/>
    </location>
</feature>
<evidence type="ECO:0000259" key="2">
    <source>
        <dbReference type="PROSITE" id="PS51376"/>
    </source>
</evidence>
<evidence type="ECO:0000313" key="3">
    <source>
        <dbReference type="EMBL" id="KAK2185278.1"/>
    </source>
</evidence>
<dbReference type="GO" id="GO:0005829">
    <property type="term" value="C:cytosol"/>
    <property type="evidence" value="ECO:0007669"/>
    <property type="project" value="TreeGrafter"/>
</dbReference>
<feature type="region of interest" description="Disordered" evidence="1">
    <location>
        <begin position="51"/>
        <end position="86"/>
    </location>
</feature>
<feature type="compositionally biased region" description="Acidic residues" evidence="1">
    <location>
        <begin position="58"/>
        <end position="70"/>
    </location>
</feature>
<gene>
    <name evidence="3" type="ORF">NP493_241g06004</name>
</gene>
<keyword evidence="4" id="KW-1185">Reference proteome</keyword>
<dbReference type="PANTHER" id="PTHR16267">
    <property type="entry name" value="BANK1/PIK3AP1 FAMILY MEMBER"/>
    <property type="match status" value="1"/>
</dbReference>
<dbReference type="AlphaFoldDB" id="A0AAD9NZC4"/>
<protein>
    <recommendedName>
        <fullName evidence="2">DBB domain-containing protein</fullName>
    </recommendedName>
</protein>
<evidence type="ECO:0000256" key="1">
    <source>
        <dbReference type="SAM" id="MobiDB-lite"/>
    </source>
</evidence>
<evidence type="ECO:0000313" key="4">
    <source>
        <dbReference type="Proteomes" id="UP001209878"/>
    </source>
</evidence>
<reference evidence="3" key="1">
    <citation type="journal article" date="2023" name="Mol. Biol. Evol.">
        <title>Third-Generation Sequencing Reveals the Adaptive Role of the Epigenome in Three Deep-Sea Polychaetes.</title>
        <authorList>
            <person name="Perez M."/>
            <person name="Aroh O."/>
            <person name="Sun Y."/>
            <person name="Lan Y."/>
            <person name="Juniper S.K."/>
            <person name="Young C.R."/>
            <person name="Angers B."/>
            <person name="Qian P.Y."/>
        </authorList>
    </citation>
    <scope>NUCLEOTIDE SEQUENCE</scope>
    <source>
        <strain evidence="3">R07B-5</strain>
    </source>
</reference>
<dbReference type="PANTHER" id="PTHR16267:SF11">
    <property type="entry name" value="STUMPS, ISOFORM E"/>
    <property type="match status" value="1"/>
</dbReference>
<dbReference type="Gene3D" id="2.60.40.10">
    <property type="entry name" value="Immunoglobulins"/>
    <property type="match status" value="1"/>
</dbReference>
<dbReference type="Pfam" id="PF14545">
    <property type="entry name" value="DBB"/>
    <property type="match status" value="1"/>
</dbReference>